<keyword evidence="3" id="KW-0804">Transcription</keyword>
<dbReference type="PROSITE" id="PS01117">
    <property type="entry name" value="HTH_MARR_1"/>
    <property type="match status" value="1"/>
</dbReference>
<keyword evidence="1" id="KW-0805">Transcription regulation</keyword>
<dbReference type="InterPro" id="IPR000835">
    <property type="entry name" value="HTH_MarR-typ"/>
</dbReference>
<feature type="domain" description="HTH marR-type" evidence="4">
    <location>
        <begin position="16"/>
        <end position="143"/>
    </location>
</feature>
<accession>A0A840EX41</accession>
<dbReference type="Gene3D" id="1.10.10.10">
    <property type="entry name" value="Winged helix-like DNA-binding domain superfamily/Winged helix DNA-binding domain"/>
    <property type="match status" value="1"/>
</dbReference>
<keyword evidence="2 5" id="KW-0238">DNA-binding</keyword>
<evidence type="ECO:0000256" key="2">
    <source>
        <dbReference type="ARBA" id="ARBA00023125"/>
    </source>
</evidence>
<dbReference type="SMART" id="SM00347">
    <property type="entry name" value="HTH_MARR"/>
    <property type="match status" value="1"/>
</dbReference>
<protein>
    <submittedName>
        <fullName evidence="5">DNA-binding MarR family transcriptional regulator</fullName>
    </submittedName>
</protein>
<organism evidence="5 6">
    <name type="scientific">Gordonia humi</name>
    <dbReference type="NCBI Taxonomy" id="686429"/>
    <lineage>
        <taxon>Bacteria</taxon>
        <taxon>Bacillati</taxon>
        <taxon>Actinomycetota</taxon>
        <taxon>Actinomycetes</taxon>
        <taxon>Mycobacteriales</taxon>
        <taxon>Gordoniaceae</taxon>
        <taxon>Gordonia</taxon>
    </lineage>
</organism>
<dbReference type="PROSITE" id="PS50995">
    <property type="entry name" value="HTH_MARR_2"/>
    <property type="match status" value="1"/>
</dbReference>
<keyword evidence="6" id="KW-1185">Reference proteome</keyword>
<evidence type="ECO:0000256" key="3">
    <source>
        <dbReference type="ARBA" id="ARBA00023163"/>
    </source>
</evidence>
<dbReference type="Pfam" id="PF01047">
    <property type="entry name" value="MarR"/>
    <property type="match status" value="1"/>
</dbReference>
<evidence type="ECO:0000256" key="1">
    <source>
        <dbReference type="ARBA" id="ARBA00023015"/>
    </source>
</evidence>
<gene>
    <name evidence="5" type="ORF">BKA16_001460</name>
</gene>
<proteinExistence type="predicted"/>
<dbReference type="AlphaFoldDB" id="A0A840EX41"/>
<name>A0A840EX41_9ACTN</name>
<dbReference type="InterPro" id="IPR036388">
    <property type="entry name" value="WH-like_DNA-bd_sf"/>
</dbReference>
<dbReference type="PANTHER" id="PTHR39515">
    <property type="entry name" value="CONSERVED PROTEIN"/>
    <property type="match status" value="1"/>
</dbReference>
<sequence>MVESTIPVGGGPNAEPHDLVEALYALYAQVHRQTPREMSLTASATLTRLNDFGPARVTALAELQGVTQPSMTSLVSSLEGSGLVTRRRDPADGRAALVELTEAGRIAVSRRRHAQAERFAAGIARLPDEERERLAAAVPALRLLDEILRGE</sequence>
<dbReference type="GO" id="GO:0003700">
    <property type="term" value="F:DNA-binding transcription factor activity"/>
    <property type="evidence" value="ECO:0007669"/>
    <property type="project" value="InterPro"/>
</dbReference>
<dbReference type="InterPro" id="IPR036390">
    <property type="entry name" value="WH_DNA-bd_sf"/>
</dbReference>
<dbReference type="SUPFAM" id="SSF46785">
    <property type="entry name" value="Winged helix' DNA-binding domain"/>
    <property type="match status" value="1"/>
</dbReference>
<dbReference type="GO" id="GO:0003677">
    <property type="term" value="F:DNA binding"/>
    <property type="evidence" value="ECO:0007669"/>
    <property type="project" value="UniProtKB-KW"/>
</dbReference>
<reference evidence="5 6" key="1">
    <citation type="submission" date="2020-08" db="EMBL/GenBank/DDBJ databases">
        <title>Sequencing the genomes of 1000 actinobacteria strains.</title>
        <authorList>
            <person name="Klenk H.-P."/>
        </authorList>
    </citation>
    <scope>NUCLEOTIDE SEQUENCE [LARGE SCALE GENOMIC DNA]</scope>
    <source>
        <strain evidence="5 6">DSM 45298</strain>
    </source>
</reference>
<dbReference type="InterPro" id="IPR052526">
    <property type="entry name" value="HTH-type_Bedaq_tolerance"/>
</dbReference>
<evidence type="ECO:0000313" key="5">
    <source>
        <dbReference type="EMBL" id="MBB4134908.1"/>
    </source>
</evidence>
<comment type="caution">
    <text evidence="5">The sequence shown here is derived from an EMBL/GenBank/DDBJ whole genome shotgun (WGS) entry which is preliminary data.</text>
</comment>
<evidence type="ECO:0000313" key="6">
    <source>
        <dbReference type="Proteomes" id="UP000551501"/>
    </source>
</evidence>
<dbReference type="EMBL" id="JACIFP010000001">
    <property type="protein sequence ID" value="MBB4134908.1"/>
    <property type="molecule type" value="Genomic_DNA"/>
</dbReference>
<dbReference type="PANTHER" id="PTHR39515:SF2">
    <property type="entry name" value="HTH-TYPE TRANSCRIPTIONAL REGULATOR RV0880"/>
    <property type="match status" value="1"/>
</dbReference>
<dbReference type="Proteomes" id="UP000551501">
    <property type="component" value="Unassembled WGS sequence"/>
</dbReference>
<evidence type="ECO:0000259" key="4">
    <source>
        <dbReference type="PROSITE" id="PS50995"/>
    </source>
</evidence>
<dbReference type="RefSeq" id="WP_183370018.1">
    <property type="nucleotide sequence ID" value="NZ_BAABHL010000037.1"/>
</dbReference>
<dbReference type="InterPro" id="IPR023187">
    <property type="entry name" value="Tscrpt_reg_MarR-type_CS"/>
</dbReference>